<dbReference type="EMBL" id="MU167411">
    <property type="protein sequence ID" value="KAG0140918.1"/>
    <property type="molecule type" value="Genomic_DNA"/>
</dbReference>
<protein>
    <submittedName>
        <fullName evidence="1">Uncharacterized protein</fullName>
    </submittedName>
</protein>
<gene>
    <name evidence="1" type="ORF">CROQUDRAFT_688115</name>
</gene>
<dbReference type="Proteomes" id="UP000886653">
    <property type="component" value="Unassembled WGS sequence"/>
</dbReference>
<comment type="caution">
    <text evidence="1">The sequence shown here is derived from an EMBL/GenBank/DDBJ whole genome shotgun (WGS) entry which is preliminary data.</text>
</comment>
<organism evidence="1 2">
    <name type="scientific">Cronartium quercuum f. sp. fusiforme G11</name>
    <dbReference type="NCBI Taxonomy" id="708437"/>
    <lineage>
        <taxon>Eukaryota</taxon>
        <taxon>Fungi</taxon>
        <taxon>Dikarya</taxon>
        <taxon>Basidiomycota</taxon>
        <taxon>Pucciniomycotina</taxon>
        <taxon>Pucciniomycetes</taxon>
        <taxon>Pucciniales</taxon>
        <taxon>Coleosporiaceae</taxon>
        <taxon>Cronartium</taxon>
    </lineage>
</organism>
<proteinExistence type="predicted"/>
<dbReference type="AlphaFoldDB" id="A0A9P6T7X9"/>
<evidence type="ECO:0000313" key="1">
    <source>
        <dbReference type="EMBL" id="KAG0140918.1"/>
    </source>
</evidence>
<accession>A0A9P6T7X9</accession>
<evidence type="ECO:0000313" key="2">
    <source>
        <dbReference type="Proteomes" id="UP000886653"/>
    </source>
</evidence>
<name>A0A9P6T7X9_9BASI</name>
<sequence length="231" mass="25950">MSPSEKVPLLGTIHSDVEGSSLAKIPAHGWISFANGFEYLEDHPSLTKYHEAQVIDGQKSGWTQEENMARWALSQAPQENAVRKFLVRQVDHNELFNAMVWLIGHAEGDWKAWKRVAAGWKDVPVPDVESHTRLPKLLDPPPERLGFFLPDAVAKFGWLTKARNERNIPSYASDITAISGHLGWLLSGTRKMDPPVGVVFKKESTDGPFKFIERVRSFLSGFSSSSHPYME</sequence>
<reference evidence="1" key="1">
    <citation type="submission" date="2013-11" db="EMBL/GenBank/DDBJ databases">
        <title>Genome sequence of the fusiform rust pathogen reveals effectors for host alternation and coevolution with pine.</title>
        <authorList>
            <consortium name="DOE Joint Genome Institute"/>
            <person name="Smith K."/>
            <person name="Pendleton A."/>
            <person name="Kubisiak T."/>
            <person name="Anderson C."/>
            <person name="Salamov A."/>
            <person name="Aerts A."/>
            <person name="Riley R."/>
            <person name="Clum A."/>
            <person name="Lindquist E."/>
            <person name="Ence D."/>
            <person name="Campbell M."/>
            <person name="Kronenberg Z."/>
            <person name="Feau N."/>
            <person name="Dhillon B."/>
            <person name="Hamelin R."/>
            <person name="Burleigh J."/>
            <person name="Smith J."/>
            <person name="Yandell M."/>
            <person name="Nelson C."/>
            <person name="Grigoriev I."/>
            <person name="Davis J."/>
        </authorList>
    </citation>
    <scope>NUCLEOTIDE SEQUENCE</scope>
    <source>
        <strain evidence="1">G11</strain>
    </source>
</reference>
<keyword evidence="2" id="KW-1185">Reference proteome</keyword>